<dbReference type="SUPFAM" id="SSF52091">
    <property type="entry name" value="SpoIIaa-like"/>
    <property type="match status" value="1"/>
</dbReference>
<comment type="caution">
    <text evidence="2">The sequence shown here is derived from an EMBL/GenBank/DDBJ whole genome shotgun (WGS) entry which is preliminary data.</text>
</comment>
<dbReference type="PROSITE" id="PS50801">
    <property type="entry name" value="STAS"/>
    <property type="match status" value="1"/>
</dbReference>
<dbReference type="AlphaFoldDB" id="A0A366XQH5"/>
<dbReference type="Pfam" id="PF01740">
    <property type="entry name" value="STAS"/>
    <property type="match status" value="1"/>
</dbReference>
<dbReference type="PANTHER" id="PTHR33745">
    <property type="entry name" value="RSBT ANTAGONIST PROTEIN RSBS-RELATED"/>
    <property type="match status" value="1"/>
</dbReference>
<dbReference type="InterPro" id="IPR002645">
    <property type="entry name" value="STAS_dom"/>
</dbReference>
<gene>
    <name evidence="2" type="ORF">DS031_19365</name>
</gene>
<evidence type="ECO:0000259" key="1">
    <source>
        <dbReference type="PROSITE" id="PS50801"/>
    </source>
</evidence>
<dbReference type="InterPro" id="IPR036513">
    <property type="entry name" value="STAS_dom_sf"/>
</dbReference>
<reference evidence="2 3" key="1">
    <citation type="submission" date="2018-07" db="EMBL/GenBank/DDBJ databases">
        <title>Lottiidibacillus patelloidae gen. nov., sp. nov., isolated from the intestinal tract of a marine limpet and the reclassification of B. taeanensis BH030017T, B. algicola KMM 3737T and B. hwajinpoensis SW-72T as genus Lottiidibacillus.</title>
        <authorList>
            <person name="Liu R."/>
            <person name="Huang Z."/>
        </authorList>
    </citation>
    <scope>NUCLEOTIDE SEQUENCE [LARGE SCALE GENOMIC DNA]</scope>
    <source>
        <strain evidence="2 3">BH030017</strain>
    </source>
</reference>
<dbReference type="PANTHER" id="PTHR33745:SF8">
    <property type="entry name" value="BLUE-LIGHT PHOTORECEPTOR"/>
    <property type="match status" value="1"/>
</dbReference>
<dbReference type="CDD" id="cd07041">
    <property type="entry name" value="STAS_RsbR_RsbS_like"/>
    <property type="match status" value="1"/>
</dbReference>
<organism evidence="2 3">
    <name type="scientific">Bacillus taeanensis</name>
    <dbReference type="NCBI Taxonomy" id="273032"/>
    <lineage>
        <taxon>Bacteria</taxon>
        <taxon>Bacillati</taxon>
        <taxon>Bacillota</taxon>
        <taxon>Bacilli</taxon>
        <taxon>Bacillales</taxon>
        <taxon>Bacillaceae</taxon>
        <taxon>Bacillus</taxon>
    </lineage>
</organism>
<protein>
    <submittedName>
        <fullName evidence="2">STAS domain-containing protein</fullName>
    </submittedName>
</protein>
<keyword evidence="3" id="KW-1185">Reference proteome</keyword>
<dbReference type="InterPro" id="IPR051932">
    <property type="entry name" value="Bact_StressResp_Reg"/>
</dbReference>
<feature type="domain" description="STAS" evidence="1">
    <location>
        <begin position="170"/>
        <end position="281"/>
    </location>
</feature>
<dbReference type="RefSeq" id="WP_113807765.1">
    <property type="nucleotide sequence ID" value="NZ_QOCW01000027.1"/>
</dbReference>
<name>A0A366XQH5_9BACI</name>
<evidence type="ECO:0000313" key="2">
    <source>
        <dbReference type="EMBL" id="RBW67966.1"/>
    </source>
</evidence>
<proteinExistence type="predicted"/>
<dbReference type="Proteomes" id="UP000253314">
    <property type="component" value="Unassembled WGS sequence"/>
</dbReference>
<dbReference type="OrthoDB" id="9800154at2"/>
<sequence>MEAIDPLAVLGQKIIENSYAIAVNAKKLRANEDLDYQKMAAQEKFQTITEKDAEELSVQFVSYLGEALFKEKDEVFDKVSSWGKRAGEIAVSEKLPLEESLKGTGFFRMAIWEFIDQESESLDLSAKELLKAGAIIDPLLDQCVYCFSLAYVKSYNDNLKKAQDTILELTVPIVPLSDDVAVVPLVGNIEEDRLQYLMSTTLHRSIELKVSYLILDVSGVPVVDTNTAKYIMDVIKALELIGVEAKITGIRPTIAQTVTSLGIEFKNIDTYSTLKQALNDIGFIKN</sequence>
<dbReference type="Gene3D" id="3.30.750.24">
    <property type="entry name" value="STAS domain"/>
    <property type="match status" value="1"/>
</dbReference>
<accession>A0A366XQH5</accession>
<dbReference type="EMBL" id="QOCW01000027">
    <property type="protein sequence ID" value="RBW67966.1"/>
    <property type="molecule type" value="Genomic_DNA"/>
</dbReference>
<evidence type="ECO:0000313" key="3">
    <source>
        <dbReference type="Proteomes" id="UP000253314"/>
    </source>
</evidence>